<dbReference type="SUPFAM" id="SSF52172">
    <property type="entry name" value="CheY-like"/>
    <property type="match status" value="1"/>
</dbReference>
<dbReference type="RefSeq" id="WP_126827532.1">
    <property type="nucleotide sequence ID" value="NZ_PIQG01000003.1"/>
</dbReference>
<reference evidence="5 6" key="1">
    <citation type="journal article" date="2011" name="Front. Microbiol.">
        <title>Genomic signatures of strain selection and enhancement in Bacillus atrophaeus var. globigii, a historical biowarfare simulant.</title>
        <authorList>
            <person name="Gibbons H.S."/>
            <person name="Broomall S.M."/>
            <person name="McNew L.A."/>
            <person name="Daligault H."/>
            <person name="Chapman C."/>
            <person name="Bruce D."/>
            <person name="Karavis M."/>
            <person name="Krepps M."/>
            <person name="McGregor P.A."/>
            <person name="Hong C."/>
            <person name="Park K.H."/>
            <person name="Akmal A."/>
            <person name="Feldman A."/>
            <person name="Lin J.S."/>
            <person name="Chang W.E."/>
            <person name="Higgs B.W."/>
            <person name="Demirev P."/>
            <person name="Lindquist J."/>
            <person name="Liem A."/>
            <person name="Fochler E."/>
            <person name="Read T.D."/>
            <person name="Tapia R."/>
            <person name="Johnson S."/>
            <person name="Bishop-Lilly K.A."/>
            <person name="Detter C."/>
            <person name="Han C."/>
            <person name="Sozhamannan S."/>
            <person name="Rosenzweig C.N."/>
            <person name="Skowronski E.W."/>
        </authorList>
    </citation>
    <scope>NUCLEOTIDE SEQUENCE [LARGE SCALE GENOMIC DNA]</scope>
    <source>
        <strain evidence="5 6">PIT1</strain>
    </source>
</reference>
<accession>A0A432ZFH1</accession>
<dbReference type="CDD" id="cd17546">
    <property type="entry name" value="REC_hyHK_CKI1_RcsC-like"/>
    <property type="match status" value="1"/>
</dbReference>
<dbReference type="OrthoDB" id="9796655at2"/>
<dbReference type="SMART" id="SM00448">
    <property type="entry name" value="REC"/>
    <property type="match status" value="1"/>
</dbReference>
<dbReference type="PROSITE" id="PS50110">
    <property type="entry name" value="RESPONSE_REGULATORY"/>
    <property type="match status" value="1"/>
</dbReference>
<dbReference type="Gene3D" id="3.40.50.2300">
    <property type="match status" value="1"/>
</dbReference>
<organism evidence="5 6">
    <name type="scientific">Pseudidiomarina taiwanensis</name>
    <dbReference type="NCBI Taxonomy" id="337250"/>
    <lineage>
        <taxon>Bacteria</taxon>
        <taxon>Pseudomonadati</taxon>
        <taxon>Pseudomonadota</taxon>
        <taxon>Gammaproteobacteria</taxon>
        <taxon>Alteromonadales</taxon>
        <taxon>Idiomarinaceae</taxon>
        <taxon>Pseudidiomarina</taxon>
    </lineage>
</organism>
<dbReference type="AlphaFoldDB" id="A0A432ZFH1"/>
<feature type="domain" description="Response regulatory" evidence="4">
    <location>
        <begin position="22"/>
        <end position="142"/>
    </location>
</feature>
<sequence length="144" mass="16064">MAFQRKRKSFLPTNADVLKGRKILLVEDHQVSQRMTSFIVEQEGVDCVAVGTGEEALEQFATNDFDVVLMDINLPKMSGEDAIIGIREFEEANLKKRTPIIVVTGTQAAPKGPEVSLFHGAEAVVIKPFTRYELLDKMTKVLTR</sequence>
<evidence type="ECO:0000256" key="3">
    <source>
        <dbReference type="PROSITE-ProRule" id="PRU00169"/>
    </source>
</evidence>
<keyword evidence="1 3" id="KW-0597">Phosphoprotein</keyword>
<dbReference type="GO" id="GO:0000160">
    <property type="term" value="P:phosphorelay signal transduction system"/>
    <property type="evidence" value="ECO:0007669"/>
    <property type="project" value="UniProtKB-KW"/>
</dbReference>
<keyword evidence="2" id="KW-0902">Two-component regulatory system</keyword>
<dbReference type="PANTHER" id="PTHR45339">
    <property type="entry name" value="HYBRID SIGNAL TRANSDUCTION HISTIDINE KINASE J"/>
    <property type="match status" value="1"/>
</dbReference>
<dbReference type="Pfam" id="PF00072">
    <property type="entry name" value="Response_reg"/>
    <property type="match status" value="1"/>
</dbReference>
<dbReference type="PANTHER" id="PTHR45339:SF1">
    <property type="entry name" value="HYBRID SIGNAL TRANSDUCTION HISTIDINE KINASE J"/>
    <property type="match status" value="1"/>
</dbReference>
<dbReference type="Proteomes" id="UP000288279">
    <property type="component" value="Unassembled WGS sequence"/>
</dbReference>
<evidence type="ECO:0000313" key="6">
    <source>
        <dbReference type="Proteomes" id="UP000288279"/>
    </source>
</evidence>
<evidence type="ECO:0000313" key="5">
    <source>
        <dbReference type="EMBL" id="RUO76671.1"/>
    </source>
</evidence>
<name>A0A432ZFH1_9GAMM</name>
<dbReference type="EMBL" id="PIQG01000003">
    <property type="protein sequence ID" value="RUO76671.1"/>
    <property type="molecule type" value="Genomic_DNA"/>
</dbReference>
<gene>
    <name evidence="5" type="ORF">CWI83_07020</name>
</gene>
<dbReference type="InterPro" id="IPR011006">
    <property type="entry name" value="CheY-like_superfamily"/>
</dbReference>
<evidence type="ECO:0000256" key="2">
    <source>
        <dbReference type="ARBA" id="ARBA00023012"/>
    </source>
</evidence>
<keyword evidence="6" id="KW-1185">Reference proteome</keyword>
<evidence type="ECO:0000256" key="1">
    <source>
        <dbReference type="ARBA" id="ARBA00022553"/>
    </source>
</evidence>
<proteinExistence type="predicted"/>
<dbReference type="InterPro" id="IPR001789">
    <property type="entry name" value="Sig_transdc_resp-reg_receiver"/>
</dbReference>
<evidence type="ECO:0000259" key="4">
    <source>
        <dbReference type="PROSITE" id="PS50110"/>
    </source>
</evidence>
<feature type="modified residue" description="4-aspartylphosphate" evidence="3">
    <location>
        <position position="71"/>
    </location>
</feature>
<protein>
    <recommendedName>
        <fullName evidence="4">Response regulatory domain-containing protein</fullName>
    </recommendedName>
</protein>
<comment type="caution">
    <text evidence="5">The sequence shown here is derived from an EMBL/GenBank/DDBJ whole genome shotgun (WGS) entry which is preliminary data.</text>
</comment>